<dbReference type="Proteomes" id="UP000295620">
    <property type="component" value="Unassembled WGS sequence"/>
</dbReference>
<keyword evidence="1" id="KW-0732">Signal</keyword>
<organism evidence="3 4">
    <name type="scientific">Pedobacter metabolipauper</name>
    <dbReference type="NCBI Taxonomy" id="425513"/>
    <lineage>
        <taxon>Bacteria</taxon>
        <taxon>Pseudomonadati</taxon>
        <taxon>Bacteroidota</taxon>
        <taxon>Sphingobacteriia</taxon>
        <taxon>Sphingobacteriales</taxon>
        <taxon>Sphingobacteriaceae</taxon>
        <taxon>Pedobacter</taxon>
    </lineage>
</organism>
<reference evidence="3 4" key="1">
    <citation type="submission" date="2019-03" db="EMBL/GenBank/DDBJ databases">
        <title>Genomic Encyclopedia of Archaeal and Bacterial Type Strains, Phase II (KMG-II): from individual species to whole genera.</title>
        <authorList>
            <person name="Goeker M."/>
        </authorList>
    </citation>
    <scope>NUCLEOTIDE SEQUENCE [LARGE SCALE GENOMIC DNA]</scope>
    <source>
        <strain evidence="3 4">DSM 19035</strain>
    </source>
</reference>
<comment type="caution">
    <text evidence="3">The sequence shown here is derived from an EMBL/GenBank/DDBJ whole genome shotgun (WGS) entry which is preliminary data.</text>
</comment>
<keyword evidence="4" id="KW-1185">Reference proteome</keyword>
<evidence type="ECO:0000259" key="2">
    <source>
        <dbReference type="PROSITE" id="PS51352"/>
    </source>
</evidence>
<dbReference type="InterPro" id="IPR036249">
    <property type="entry name" value="Thioredoxin-like_sf"/>
</dbReference>
<evidence type="ECO:0000313" key="4">
    <source>
        <dbReference type="Proteomes" id="UP000295620"/>
    </source>
</evidence>
<dbReference type="InterPro" id="IPR000866">
    <property type="entry name" value="AhpC/TSA"/>
</dbReference>
<dbReference type="PANTHER" id="PTHR42852:SF17">
    <property type="entry name" value="THIOREDOXIN-LIKE PROTEIN HI_1115"/>
    <property type="match status" value="1"/>
</dbReference>
<evidence type="ECO:0000313" key="3">
    <source>
        <dbReference type="EMBL" id="TDQ11041.1"/>
    </source>
</evidence>
<dbReference type="Gene3D" id="3.40.30.10">
    <property type="entry name" value="Glutaredoxin"/>
    <property type="match status" value="1"/>
</dbReference>
<gene>
    <name evidence="3" type="ORF">ATK78_0155</name>
</gene>
<proteinExistence type="predicted"/>
<dbReference type="GO" id="GO:0016491">
    <property type="term" value="F:oxidoreductase activity"/>
    <property type="evidence" value="ECO:0007669"/>
    <property type="project" value="InterPro"/>
</dbReference>
<feature type="signal peptide" evidence="1">
    <location>
        <begin position="1"/>
        <end position="18"/>
    </location>
</feature>
<dbReference type="GO" id="GO:0016209">
    <property type="term" value="F:antioxidant activity"/>
    <property type="evidence" value="ECO:0007669"/>
    <property type="project" value="InterPro"/>
</dbReference>
<dbReference type="AlphaFoldDB" id="A0A4R6T124"/>
<feature type="domain" description="Thioredoxin" evidence="2">
    <location>
        <begin position="636"/>
        <end position="773"/>
    </location>
</feature>
<dbReference type="Pfam" id="PF00578">
    <property type="entry name" value="AhpC-TSA"/>
    <property type="match status" value="1"/>
</dbReference>
<dbReference type="PROSITE" id="PS51352">
    <property type="entry name" value="THIOREDOXIN_2"/>
    <property type="match status" value="1"/>
</dbReference>
<feature type="chain" id="PRO_5020765064" evidence="1">
    <location>
        <begin position="19"/>
        <end position="773"/>
    </location>
</feature>
<protein>
    <submittedName>
        <fullName evidence="3">AhpC/TSA family protein</fullName>
    </submittedName>
</protein>
<dbReference type="OrthoDB" id="6399635at2"/>
<name>A0A4R6T124_9SPHI</name>
<evidence type="ECO:0000256" key="1">
    <source>
        <dbReference type="SAM" id="SignalP"/>
    </source>
</evidence>
<dbReference type="PANTHER" id="PTHR42852">
    <property type="entry name" value="THIOL:DISULFIDE INTERCHANGE PROTEIN DSBE"/>
    <property type="match status" value="1"/>
</dbReference>
<sequence length="773" mass="88803">MKLSLLFLLLCCFTASNAQLLKLKKKQKFSYEVTRSDFMNSSQSSINHTYKTINLEVVNASGGEYLLKVTEPILIESTFGRIINSNLPLKEQDITFSSVMNKILSASVYYVRIDEHANIKRIVGVDSIKENILKTLNEFNVTTGIDQKILSEQGFKDRLRIIFPNMTVMDKDSASYAKGKTDGFGFINNASVKKEYETLDTNRFVQKISRDSKTGLLVNFLSNNEWVTKMISNGIVRYTRSVKKVNLQSSTIKKLGSGPLLLTETKKTLDLDNYYTPAYAAARKVEDLKNKFLQNNGKPGMDKEIQQELDVMDQSFSKSDYPYWAARVEIAGYIHDENYKNYYSMVPYEYFRRDFFVMQKMLYEFRDNNTEKLNTGLKIVFTKFAEDSKHGYPLNVHILDELVHNAMAEKIRTTSQADSIQAMLNLIKGTEQLQISQVNTLFAGLKAYAEAKLASNEKELTALANLPLNGVYDKHSRYRLLIYDEMTKKKVSDSIRSTYLDYTIEQLKNELSDQSLIEQLSINRKFLSDAYYRKSTSDQKSRASYLGLASDYMPSLSDRTNGSGELDREFAFLPEINYTQLLLAESGNGKMSEAQKLEKFVDLVILEPERYAALKESYHRAFPNGNFKDFFNKALKTKLPQTPPFELNEISGKKLSNKDQQRKFIFVDFWGTWCGACIQEIHKIDALYLTNKQPEKLMVTTIACLNKEEDVKAFMKQKKYSYPVLMSSGFTEQDFKISAYPTKLLLLPNGVYVDIPFNNDYQAVLDKYMNWDI</sequence>
<dbReference type="EMBL" id="SNYC01000003">
    <property type="protein sequence ID" value="TDQ11041.1"/>
    <property type="molecule type" value="Genomic_DNA"/>
</dbReference>
<accession>A0A4R6T124</accession>
<dbReference type="RefSeq" id="WP_133574152.1">
    <property type="nucleotide sequence ID" value="NZ_SNYC01000003.1"/>
</dbReference>
<dbReference type="InterPro" id="IPR013766">
    <property type="entry name" value="Thioredoxin_domain"/>
</dbReference>
<dbReference type="CDD" id="cd02966">
    <property type="entry name" value="TlpA_like_family"/>
    <property type="match status" value="1"/>
</dbReference>
<dbReference type="SUPFAM" id="SSF52833">
    <property type="entry name" value="Thioredoxin-like"/>
    <property type="match status" value="1"/>
</dbReference>
<dbReference type="InterPro" id="IPR050553">
    <property type="entry name" value="Thioredoxin_ResA/DsbE_sf"/>
</dbReference>